<evidence type="ECO:0000313" key="2">
    <source>
        <dbReference type="Proteomes" id="UP001247620"/>
    </source>
</evidence>
<organism evidence="1 2">
    <name type="scientific">Mucilaginibacter pocheonensis</name>
    <dbReference type="NCBI Taxonomy" id="398050"/>
    <lineage>
        <taxon>Bacteria</taxon>
        <taxon>Pseudomonadati</taxon>
        <taxon>Bacteroidota</taxon>
        <taxon>Sphingobacteriia</taxon>
        <taxon>Sphingobacteriales</taxon>
        <taxon>Sphingobacteriaceae</taxon>
        <taxon>Mucilaginibacter</taxon>
    </lineage>
</organism>
<dbReference type="RefSeq" id="WP_310098652.1">
    <property type="nucleotide sequence ID" value="NZ_JAVDUU010000003.1"/>
</dbReference>
<protein>
    <recommendedName>
        <fullName evidence="3">EH_Signature domain-containing protein</fullName>
    </recommendedName>
</protein>
<proteinExistence type="predicted"/>
<keyword evidence="2" id="KW-1185">Reference proteome</keyword>
<dbReference type="EMBL" id="JAVDUU010000003">
    <property type="protein sequence ID" value="MDR6943781.1"/>
    <property type="molecule type" value="Genomic_DNA"/>
</dbReference>
<comment type="caution">
    <text evidence="1">The sequence shown here is derived from an EMBL/GenBank/DDBJ whole genome shotgun (WGS) entry which is preliminary data.</text>
</comment>
<evidence type="ECO:0000313" key="1">
    <source>
        <dbReference type="EMBL" id="MDR6943781.1"/>
    </source>
</evidence>
<evidence type="ECO:0008006" key="3">
    <source>
        <dbReference type="Google" id="ProtNLM"/>
    </source>
</evidence>
<sequence length="667" mass="79837">MFEEESDDIDNTKDWLNQWMIDSLKWRDTSSIDNEKLTQWIRSSGHFFMDINNYLYFLVEMCAVGNHPFNGDRLHRFLSNYTMAERDGFWQRHIQGYHGRDDSEMAFPITRLIDWAWQDDISVLTDRETARLAGQTLAWILCTTNRGLRDQTTKAMVNLLQDQPGALIAILDAFKDTDDMYIAERLYAVAYGCTLRSSDNKTLEALAKAIYQRIFENRNPPEHILLRDYARCSIEYAFSKGLVIDIDMNTVRPPYQSILPDSFPTEEQVKKHELDDNDPDYRKKNGSATHQILRSVLTWDFSRYTIDSALHHLSPLKFTFKDELDVWLNKLPRGSKADLTRLEKYLEMRDTFKNRGTRMDRIWTKEDADKFRETIEKFYKEIDERVRSRMNLEQLTFFDEQVMPYFLLKLQLKKKENVGLDHKGIKQWIVQRVFDLGYNGEIHGDYDSSQRDYDDRSSSRVERIGKKYQWIAFHQMMAILTDNYKIQERWSDRKAQHYQGPWEMMLRDVDPSFTTREERDKYPEDDFGIVDHKGKWWSMGKYDYWHRIPADWANTIADMPNPAQCIQKTDEQGKEWLYLNMSYNWKEPKLVGRDRWDEGRKEIWYMFQAYFIPKTKAPAIKDWLRQQNFFGRWLPENHSVTDLLARENYWSPISKEQQRETSLWQTL</sequence>
<reference evidence="1 2" key="1">
    <citation type="submission" date="2023-07" db="EMBL/GenBank/DDBJ databases">
        <title>Sorghum-associated microbial communities from plants grown in Nebraska, USA.</title>
        <authorList>
            <person name="Schachtman D."/>
        </authorList>
    </citation>
    <scope>NUCLEOTIDE SEQUENCE [LARGE SCALE GENOMIC DNA]</scope>
    <source>
        <strain evidence="1 2">3262</strain>
    </source>
</reference>
<accession>A0ABU1TET7</accession>
<name>A0ABU1TET7_9SPHI</name>
<gene>
    <name evidence="1" type="ORF">J2W55_003634</name>
</gene>
<dbReference type="Proteomes" id="UP001247620">
    <property type="component" value="Unassembled WGS sequence"/>
</dbReference>